<comment type="caution">
    <text evidence="1">The sequence shown here is derived from an EMBL/GenBank/DDBJ whole genome shotgun (WGS) entry which is preliminary data.</text>
</comment>
<gene>
    <name evidence="1" type="ORF">RXV94_07380</name>
</gene>
<dbReference type="EMBL" id="JAWHTF010000003">
    <property type="protein sequence ID" value="MDU8885977.1"/>
    <property type="molecule type" value="Genomic_DNA"/>
</dbReference>
<organism evidence="1 2">
    <name type="scientific">Gilvirhabdus luticola</name>
    <dbReference type="NCBI Taxonomy" id="3079858"/>
    <lineage>
        <taxon>Bacteria</taxon>
        <taxon>Pseudomonadati</taxon>
        <taxon>Bacteroidota</taxon>
        <taxon>Flavobacteriia</taxon>
        <taxon>Flavobacteriales</taxon>
        <taxon>Flavobacteriaceae</taxon>
        <taxon>Gilvirhabdus</taxon>
    </lineage>
</organism>
<dbReference type="InterPro" id="IPR046495">
    <property type="entry name" value="DUF6588"/>
</dbReference>
<keyword evidence="2" id="KW-1185">Reference proteome</keyword>
<accession>A0ABU3U6E7</accession>
<dbReference type="Proteomes" id="UP001268651">
    <property type="component" value="Unassembled WGS sequence"/>
</dbReference>
<dbReference type="RefSeq" id="WP_316661903.1">
    <property type="nucleotide sequence ID" value="NZ_JAWHTF010000003.1"/>
</dbReference>
<name>A0ABU3U6E7_9FLAO</name>
<protein>
    <submittedName>
        <fullName evidence="1">DUF6588 family protein</fullName>
    </submittedName>
</protein>
<sequence>MKKYIVFSLSILLTLSINCQENIDELLAAGVEDAKQFSTDYLAPATEGTIYSINNGWFNNAKSPHKFGVEISLIGNISFIQDEKKSFVMNVADYQNIRFPDDASSKSVATALGHNDPDAVVMVTYEDPVFGDQEVALTLPTGIGSENINLIPSAFFQASFSPFKGTQIKGRFFPITKAEDVEIGMYGFGLQQEFTSWLPADKVLPISISGLVAYTHLDGKYSFEETSVVQGENQRTDTDINTILAQLIVATNLKIINFYGALGYLSGESKTDLLGTYIVTDGALFSEELIDPYSVEQKVSGVRASLGAHLKLGFFGLNLDYTVAEFNSASLGINFSI</sequence>
<evidence type="ECO:0000313" key="2">
    <source>
        <dbReference type="Proteomes" id="UP001268651"/>
    </source>
</evidence>
<evidence type="ECO:0000313" key="1">
    <source>
        <dbReference type="EMBL" id="MDU8885977.1"/>
    </source>
</evidence>
<proteinExistence type="predicted"/>
<dbReference type="Pfam" id="PF20230">
    <property type="entry name" value="DUF6588"/>
    <property type="match status" value="1"/>
</dbReference>
<reference evidence="1 2" key="1">
    <citation type="submission" date="2023-10" db="EMBL/GenBank/DDBJ databases">
        <title>Marimonas sp. nov. isolated from tidal mud flat.</title>
        <authorList>
            <person name="Jaincy N.J."/>
            <person name="Srinivasan S."/>
            <person name="Lee S.-S."/>
        </authorList>
    </citation>
    <scope>NUCLEOTIDE SEQUENCE [LARGE SCALE GENOMIC DNA]</scope>
    <source>
        <strain evidence="1 2">MJ-SS3</strain>
    </source>
</reference>